<protein>
    <recommendedName>
        <fullName evidence="3">Biopolymer transport protein ExbB</fullName>
    </recommendedName>
</protein>
<evidence type="ECO:0000256" key="13">
    <source>
        <dbReference type="SAM" id="MobiDB-lite"/>
    </source>
</evidence>
<dbReference type="InterPro" id="IPR050790">
    <property type="entry name" value="ExbB/TolQ_transport"/>
</dbReference>
<dbReference type="InterPro" id="IPR002898">
    <property type="entry name" value="MotA_ExbB_proton_chnl"/>
</dbReference>
<evidence type="ECO:0000256" key="9">
    <source>
        <dbReference type="ARBA" id="ARBA00022989"/>
    </source>
</evidence>
<evidence type="ECO:0000256" key="10">
    <source>
        <dbReference type="ARBA" id="ARBA00023136"/>
    </source>
</evidence>
<keyword evidence="6" id="KW-0997">Cell inner membrane</keyword>
<dbReference type="GO" id="GO:0005886">
    <property type="term" value="C:plasma membrane"/>
    <property type="evidence" value="ECO:0007669"/>
    <property type="project" value="UniProtKB-SubCell"/>
</dbReference>
<comment type="similarity">
    <text evidence="12">Belongs to the exbB/tolQ family.</text>
</comment>
<feature type="region of interest" description="Disordered" evidence="13">
    <location>
        <begin position="233"/>
        <end position="268"/>
    </location>
</feature>
<comment type="subunit">
    <text evidence="2">The accessory proteins ExbB and ExbD seem to form a complex with TonB.</text>
</comment>
<dbReference type="PANTHER" id="PTHR30625:SF14">
    <property type="entry name" value="BIOPOLYMER TRANSPORT PROTEIN EXBB"/>
    <property type="match status" value="1"/>
</dbReference>
<organism evidence="16 17">
    <name type="scientific">Stakelama marina</name>
    <dbReference type="NCBI Taxonomy" id="2826939"/>
    <lineage>
        <taxon>Bacteria</taxon>
        <taxon>Pseudomonadati</taxon>
        <taxon>Pseudomonadota</taxon>
        <taxon>Alphaproteobacteria</taxon>
        <taxon>Sphingomonadales</taxon>
        <taxon>Sphingomonadaceae</taxon>
        <taxon>Stakelama</taxon>
    </lineage>
</organism>
<accession>A0A8T4I9L9</accession>
<dbReference type="Proteomes" id="UP000676996">
    <property type="component" value="Unassembled WGS sequence"/>
</dbReference>
<evidence type="ECO:0000259" key="15">
    <source>
        <dbReference type="Pfam" id="PF01618"/>
    </source>
</evidence>
<keyword evidence="4 12" id="KW-0813">Transport</keyword>
<gene>
    <name evidence="16" type="ORF">J7S20_02270</name>
</gene>
<evidence type="ECO:0000313" key="16">
    <source>
        <dbReference type="EMBL" id="MBR0551327.1"/>
    </source>
</evidence>
<keyword evidence="9 14" id="KW-1133">Transmembrane helix</keyword>
<comment type="subcellular location">
    <subcellularLocation>
        <location evidence="1">Cell inner membrane</location>
        <topology evidence="1">Multi-pass membrane protein</topology>
    </subcellularLocation>
    <subcellularLocation>
        <location evidence="12">Membrane</location>
        <topology evidence="12">Multi-pass membrane protein</topology>
    </subcellularLocation>
</comment>
<feature type="domain" description="MotA/TolQ/ExbB proton channel" evidence="15">
    <location>
        <begin position="92"/>
        <end position="214"/>
    </location>
</feature>
<evidence type="ECO:0000256" key="2">
    <source>
        <dbReference type="ARBA" id="ARBA00011471"/>
    </source>
</evidence>
<feature type="transmembrane region" description="Helical" evidence="14">
    <location>
        <begin position="136"/>
        <end position="163"/>
    </location>
</feature>
<sequence length="268" mass="28285">MLTTILAAGGAAADKGNPYGLIPALREGGLISQTVFTILVLFLFFSLYILFTKWFEQQKIMNQAKRVRANFWKSNSLREGAAKLEKNSAYRQIVDDGLAAQEQHGQLTDPVEAHDWLHGSLARSEATINSQLNKGLAFLATVGATAPFIGLFGTVIGIYRALIKIGSAGQASIDAVAGPVGEALIMTALGLVVAVPAVLAYNWLQRRNKAIAEDLSAFSNDVLGFLASDGKVRPTATVSTKSTKPATPAATKPTTATAGQTGGTPKRA</sequence>
<feature type="compositionally biased region" description="Low complexity" evidence="13">
    <location>
        <begin position="240"/>
        <end position="268"/>
    </location>
</feature>
<feature type="transmembrane region" description="Helical" evidence="14">
    <location>
        <begin position="29"/>
        <end position="51"/>
    </location>
</feature>
<evidence type="ECO:0000256" key="12">
    <source>
        <dbReference type="RuleBase" id="RU004057"/>
    </source>
</evidence>
<keyword evidence="10 14" id="KW-0472">Membrane</keyword>
<evidence type="ECO:0000256" key="14">
    <source>
        <dbReference type="SAM" id="Phobius"/>
    </source>
</evidence>
<comment type="caution">
    <text evidence="16">The sequence shown here is derived from an EMBL/GenBank/DDBJ whole genome shotgun (WGS) entry which is preliminary data.</text>
</comment>
<dbReference type="RefSeq" id="WP_284052609.1">
    <property type="nucleotide sequence ID" value="NZ_JAGRQC010000001.1"/>
</dbReference>
<evidence type="ECO:0000256" key="1">
    <source>
        <dbReference type="ARBA" id="ARBA00004429"/>
    </source>
</evidence>
<evidence type="ECO:0000256" key="6">
    <source>
        <dbReference type="ARBA" id="ARBA00022519"/>
    </source>
</evidence>
<feature type="transmembrane region" description="Helical" evidence="14">
    <location>
        <begin position="183"/>
        <end position="204"/>
    </location>
</feature>
<evidence type="ECO:0000256" key="7">
    <source>
        <dbReference type="ARBA" id="ARBA00022692"/>
    </source>
</evidence>
<proteinExistence type="inferred from homology"/>
<evidence type="ECO:0000256" key="5">
    <source>
        <dbReference type="ARBA" id="ARBA00022475"/>
    </source>
</evidence>
<evidence type="ECO:0000256" key="4">
    <source>
        <dbReference type="ARBA" id="ARBA00022448"/>
    </source>
</evidence>
<name>A0A8T4I9L9_9SPHN</name>
<dbReference type="PANTHER" id="PTHR30625">
    <property type="entry name" value="PROTEIN TOLQ"/>
    <property type="match status" value="1"/>
</dbReference>
<evidence type="ECO:0000313" key="17">
    <source>
        <dbReference type="Proteomes" id="UP000676996"/>
    </source>
</evidence>
<reference evidence="16" key="1">
    <citation type="submission" date="2021-04" db="EMBL/GenBank/DDBJ databases">
        <title>Ouciella asimina sp. nov., isolated from the surface seawater in the hydrothermal field of Okinawa Trough.</title>
        <authorList>
            <person name="Shuang W."/>
        </authorList>
    </citation>
    <scope>NUCLEOTIDE SEQUENCE</scope>
    <source>
        <strain evidence="16">LXI357</strain>
    </source>
</reference>
<comment type="function">
    <text evidence="11">Involved in the TonB-dependent energy-dependent transport of various receptor-bound substrates. Protects ExbD from proteolytic degradation and functionally stabilizes TonB.</text>
</comment>
<evidence type="ECO:0000256" key="11">
    <source>
        <dbReference type="ARBA" id="ARBA00024816"/>
    </source>
</evidence>
<evidence type="ECO:0000256" key="8">
    <source>
        <dbReference type="ARBA" id="ARBA00022927"/>
    </source>
</evidence>
<evidence type="ECO:0000256" key="3">
    <source>
        <dbReference type="ARBA" id="ARBA00022093"/>
    </source>
</evidence>
<keyword evidence="5" id="KW-1003">Cell membrane</keyword>
<keyword evidence="17" id="KW-1185">Reference proteome</keyword>
<dbReference type="Pfam" id="PF01618">
    <property type="entry name" value="MotA_ExbB"/>
    <property type="match status" value="1"/>
</dbReference>
<dbReference type="GO" id="GO:0017038">
    <property type="term" value="P:protein import"/>
    <property type="evidence" value="ECO:0007669"/>
    <property type="project" value="TreeGrafter"/>
</dbReference>
<dbReference type="AlphaFoldDB" id="A0A8T4I9L9"/>
<keyword evidence="8 12" id="KW-0653">Protein transport</keyword>
<dbReference type="EMBL" id="JAGRQC010000001">
    <property type="protein sequence ID" value="MBR0551327.1"/>
    <property type="molecule type" value="Genomic_DNA"/>
</dbReference>
<keyword evidence="7 14" id="KW-0812">Transmembrane</keyword>